<dbReference type="PANTHER" id="PTHR44591:SF3">
    <property type="entry name" value="RESPONSE REGULATORY DOMAIN-CONTAINING PROTEIN"/>
    <property type="match status" value="1"/>
</dbReference>
<dbReference type="Pfam" id="PF12728">
    <property type="entry name" value="HTH_17"/>
    <property type="match status" value="1"/>
</dbReference>
<dbReference type="Gene3D" id="3.40.50.2300">
    <property type="match status" value="1"/>
</dbReference>
<keyword evidence="1 2" id="KW-0597">Phosphoprotein</keyword>
<sequence length="205" mass="24183">MFVKKNEILYDDEDLLSPADAAKLVGVARTTVNYWIRNYGLKTQITPGKRYKIKYSDFKLFMDFSKNKNRKEKKIKRRTLKYKIAILEPILVTRRNYIEWLKDDYDLICITNLAKPLRELKRIEPDIILMDVNLTDDKVSFSILDDIKREMKLRNVPIIIITKNYSEDDVVSGLEKGACDYVKKPVGQNELKARIKNLLRFFIDI</sequence>
<dbReference type="Pfam" id="PF00072">
    <property type="entry name" value="Response_reg"/>
    <property type="match status" value="1"/>
</dbReference>
<name>A0ABY2TT27_9SPIR</name>
<dbReference type="Gene3D" id="1.10.1660.10">
    <property type="match status" value="1"/>
</dbReference>
<dbReference type="InterPro" id="IPR001789">
    <property type="entry name" value="Sig_transdc_resp-reg_receiver"/>
</dbReference>
<reference evidence="4 5" key="1">
    <citation type="journal article" date="2019" name="Anaerobe">
        <title>Brachyspira catarrhinii sp. nov., an anaerobic intestinal spirochaete isolated from vervet monkeys may have been misidentified as Brachyspira aalborgi in previous studies.</title>
        <authorList>
            <person name="Phillips N.D."/>
            <person name="La T."/>
            <person name="Hampson D.J."/>
        </authorList>
    </citation>
    <scope>NUCLEOTIDE SEQUENCE [LARGE SCALE GENOMIC DNA]</scope>
    <source>
        <strain evidence="4 5">Z12</strain>
    </source>
</reference>
<dbReference type="InterPro" id="IPR011006">
    <property type="entry name" value="CheY-like_superfamily"/>
</dbReference>
<evidence type="ECO:0000256" key="1">
    <source>
        <dbReference type="ARBA" id="ARBA00022553"/>
    </source>
</evidence>
<feature type="modified residue" description="4-aspartylphosphate" evidence="2">
    <location>
        <position position="131"/>
    </location>
</feature>
<dbReference type="Proteomes" id="UP000310168">
    <property type="component" value="Unassembled WGS sequence"/>
</dbReference>
<dbReference type="SUPFAM" id="SSF52172">
    <property type="entry name" value="CheY-like"/>
    <property type="match status" value="1"/>
</dbReference>
<dbReference type="SMART" id="SM00448">
    <property type="entry name" value="REC"/>
    <property type="match status" value="1"/>
</dbReference>
<keyword evidence="5" id="KW-1185">Reference proteome</keyword>
<gene>
    <name evidence="4" type="ORF">EZH24_02270</name>
</gene>
<protein>
    <submittedName>
        <fullName evidence="4">Response regulator</fullName>
    </submittedName>
</protein>
<dbReference type="InterPro" id="IPR041657">
    <property type="entry name" value="HTH_17"/>
</dbReference>
<evidence type="ECO:0000313" key="5">
    <source>
        <dbReference type="Proteomes" id="UP000310168"/>
    </source>
</evidence>
<dbReference type="InterPro" id="IPR050595">
    <property type="entry name" value="Bact_response_regulator"/>
</dbReference>
<dbReference type="EMBL" id="SJDU01000032">
    <property type="protein sequence ID" value="TKZ36022.1"/>
    <property type="molecule type" value="Genomic_DNA"/>
</dbReference>
<feature type="domain" description="Response regulatory" evidence="3">
    <location>
        <begin position="83"/>
        <end position="199"/>
    </location>
</feature>
<accession>A0ABY2TT27</accession>
<dbReference type="PROSITE" id="PS50110">
    <property type="entry name" value="RESPONSE_REGULATORY"/>
    <property type="match status" value="1"/>
</dbReference>
<evidence type="ECO:0000313" key="4">
    <source>
        <dbReference type="EMBL" id="TKZ36022.1"/>
    </source>
</evidence>
<evidence type="ECO:0000259" key="3">
    <source>
        <dbReference type="PROSITE" id="PS50110"/>
    </source>
</evidence>
<proteinExistence type="predicted"/>
<dbReference type="PANTHER" id="PTHR44591">
    <property type="entry name" value="STRESS RESPONSE REGULATOR PROTEIN 1"/>
    <property type="match status" value="1"/>
</dbReference>
<evidence type="ECO:0000256" key="2">
    <source>
        <dbReference type="PROSITE-ProRule" id="PRU00169"/>
    </source>
</evidence>
<organism evidence="4 5">
    <name type="scientific">Brachyspira catarrhinii</name>
    <dbReference type="NCBI Taxonomy" id="2528966"/>
    <lineage>
        <taxon>Bacteria</taxon>
        <taxon>Pseudomonadati</taxon>
        <taxon>Spirochaetota</taxon>
        <taxon>Spirochaetia</taxon>
        <taxon>Brachyspirales</taxon>
        <taxon>Brachyspiraceae</taxon>
        <taxon>Brachyspira</taxon>
    </lineage>
</organism>
<comment type="caution">
    <text evidence="4">The sequence shown here is derived from an EMBL/GenBank/DDBJ whole genome shotgun (WGS) entry which is preliminary data.</text>
</comment>